<dbReference type="RefSeq" id="WP_046716011.1">
    <property type="nucleotide sequence ID" value="NZ_BJXR01000013.1"/>
</dbReference>
<name>A0A511SVS8_MYXFU</name>
<feature type="domain" description="IraD/Gp25-like" evidence="1">
    <location>
        <begin position="30"/>
        <end position="120"/>
    </location>
</feature>
<dbReference type="OrthoDB" id="9802846at2"/>
<keyword evidence="4" id="KW-1185">Reference proteome</keyword>
<proteinExistence type="predicted"/>
<comment type="caution">
    <text evidence="2">The sequence shown here is derived from an EMBL/GenBank/DDBJ whole genome shotgun (WGS) entry which is preliminary data.</text>
</comment>
<evidence type="ECO:0000313" key="5">
    <source>
        <dbReference type="Proteomes" id="UP000321514"/>
    </source>
</evidence>
<reference evidence="3 4" key="1">
    <citation type="submission" date="2016-10" db="EMBL/GenBank/DDBJ databases">
        <authorList>
            <person name="Varghese N."/>
            <person name="Submissions S."/>
        </authorList>
    </citation>
    <scope>NUCLEOTIDE SEQUENCE [LARGE SCALE GENOMIC DNA]</scope>
    <source>
        <strain evidence="3 4">DSM 16525</strain>
    </source>
</reference>
<reference evidence="2 5" key="2">
    <citation type="submission" date="2019-07" db="EMBL/GenBank/DDBJ databases">
        <title>Whole genome shotgun sequence of Myxococcus fulvus NBRC 100333.</title>
        <authorList>
            <person name="Hosoyama A."/>
            <person name="Uohara A."/>
            <person name="Ohji S."/>
            <person name="Ichikawa N."/>
        </authorList>
    </citation>
    <scope>NUCLEOTIDE SEQUENCE [LARGE SCALE GENOMIC DNA]</scope>
    <source>
        <strain evidence="2 5">NBRC 100333</strain>
    </source>
</reference>
<dbReference type="SUPFAM" id="SSF160719">
    <property type="entry name" value="gpW/gp25-like"/>
    <property type="match status" value="1"/>
</dbReference>
<evidence type="ECO:0000313" key="2">
    <source>
        <dbReference type="EMBL" id="GEN05991.1"/>
    </source>
</evidence>
<dbReference type="EMBL" id="BJXR01000013">
    <property type="protein sequence ID" value="GEN05991.1"/>
    <property type="molecule type" value="Genomic_DNA"/>
</dbReference>
<dbReference type="Proteomes" id="UP000183760">
    <property type="component" value="Unassembled WGS sequence"/>
</dbReference>
<gene>
    <name evidence="2" type="ORF">MFU01_10280</name>
    <name evidence="3" type="ORF">SAMN05443572_102892</name>
</gene>
<protein>
    <submittedName>
        <fullName evidence="2">Baseplate protein</fullName>
    </submittedName>
</protein>
<dbReference type="EMBL" id="FOIB01000002">
    <property type="protein sequence ID" value="SET61477.1"/>
    <property type="molecule type" value="Genomic_DNA"/>
</dbReference>
<dbReference type="InterPro" id="IPR007048">
    <property type="entry name" value="IraD/Gp25-like"/>
</dbReference>
<dbReference type="Gene3D" id="3.10.450.40">
    <property type="match status" value="1"/>
</dbReference>
<dbReference type="STRING" id="1334629.MFUL124B02_35690"/>
<dbReference type="Proteomes" id="UP000321514">
    <property type="component" value="Unassembled WGS sequence"/>
</dbReference>
<evidence type="ECO:0000313" key="4">
    <source>
        <dbReference type="Proteomes" id="UP000183760"/>
    </source>
</evidence>
<evidence type="ECO:0000313" key="3">
    <source>
        <dbReference type="EMBL" id="SET61477.1"/>
    </source>
</evidence>
<sequence length="141" mass="15676">METKAPSFLGTGWSFPPTFSRSTGGVMMASGELDIRESLWVLLSTSLGERTMLPNYGCELRQMVFRGVNTTLTRQIQDYVQQAILYWEPRIVVDAVTVQKDASVEGLLSITVSYVVTQTNSRSNLVYPFYLQEGSIPVTGP</sequence>
<dbReference type="Pfam" id="PF04965">
    <property type="entry name" value="GPW_gp25"/>
    <property type="match status" value="1"/>
</dbReference>
<accession>A0A511SVS8</accession>
<dbReference type="AlphaFoldDB" id="A0A511SVS8"/>
<evidence type="ECO:0000259" key="1">
    <source>
        <dbReference type="Pfam" id="PF04965"/>
    </source>
</evidence>
<organism evidence="2 5">
    <name type="scientific">Myxococcus fulvus</name>
    <dbReference type="NCBI Taxonomy" id="33"/>
    <lineage>
        <taxon>Bacteria</taxon>
        <taxon>Pseudomonadati</taxon>
        <taxon>Myxococcota</taxon>
        <taxon>Myxococcia</taxon>
        <taxon>Myxococcales</taxon>
        <taxon>Cystobacterineae</taxon>
        <taxon>Myxococcaceae</taxon>
        <taxon>Myxococcus</taxon>
    </lineage>
</organism>